<dbReference type="OMA" id="ETYLYAY"/>
<gene>
    <name evidence="3" type="ORF">PFICI_05335</name>
</gene>
<keyword evidence="4" id="KW-1185">Reference proteome</keyword>
<comment type="similarity">
    <text evidence="1">Belongs to the short-chain dehydrogenases/reductases (SDR) family.</text>
</comment>
<dbReference type="Gene3D" id="3.40.50.720">
    <property type="entry name" value="NAD(P)-binding Rossmann-like Domain"/>
    <property type="match status" value="1"/>
</dbReference>
<dbReference type="KEGG" id="pfy:PFICI_05335"/>
<evidence type="ECO:0000256" key="1">
    <source>
        <dbReference type="ARBA" id="ARBA00006484"/>
    </source>
</evidence>
<dbReference type="GO" id="GO:0016491">
    <property type="term" value="F:oxidoreductase activity"/>
    <property type="evidence" value="ECO:0007669"/>
    <property type="project" value="UniProtKB-KW"/>
</dbReference>
<dbReference type="InterPro" id="IPR002347">
    <property type="entry name" value="SDR_fam"/>
</dbReference>
<organism evidence="3 4">
    <name type="scientific">Pestalotiopsis fici (strain W106-1 / CGMCC3.15140)</name>
    <dbReference type="NCBI Taxonomy" id="1229662"/>
    <lineage>
        <taxon>Eukaryota</taxon>
        <taxon>Fungi</taxon>
        <taxon>Dikarya</taxon>
        <taxon>Ascomycota</taxon>
        <taxon>Pezizomycotina</taxon>
        <taxon>Sordariomycetes</taxon>
        <taxon>Xylariomycetidae</taxon>
        <taxon>Amphisphaeriales</taxon>
        <taxon>Sporocadaceae</taxon>
        <taxon>Pestalotiopsis</taxon>
    </lineage>
</organism>
<dbReference type="PANTHER" id="PTHR43669:SF3">
    <property type="entry name" value="ALCOHOL DEHYDROGENASE, PUTATIVE (AFU_ORTHOLOGUE AFUA_3G03445)-RELATED"/>
    <property type="match status" value="1"/>
</dbReference>
<dbReference type="Pfam" id="PF00106">
    <property type="entry name" value="adh_short"/>
    <property type="match status" value="1"/>
</dbReference>
<sequence length="247" mass="26403">MATKETVLVVGATGNIGTSAVMGALRCGRDVLAVVRNTASAEKLFRNVGTREGITTVEADVLSDSGVQGVVDRIRQGELPAFQHVYSTAGGAISNTPLSEVSTAELRQSMAQNFESNFFAYRATFPYLQAQPNPTSFTLCVGGLGDLGTRAAAAMTQGALYSLSAAAAHEVRGTRVRFIELYLDMRVETDESAARTGAVAASDFAAHYAEILERQQQEMAEGRGARVKILNREGLTGLKFVDKEFKL</sequence>
<name>W3XBQ7_PESFW</name>
<dbReference type="OrthoDB" id="10254221at2759"/>
<dbReference type="RefSeq" id="XP_007832107.1">
    <property type="nucleotide sequence ID" value="XM_007833916.1"/>
</dbReference>
<dbReference type="GeneID" id="19270348"/>
<accession>W3XBQ7</accession>
<protein>
    <submittedName>
        <fullName evidence="3">Uncharacterized protein</fullName>
    </submittedName>
</protein>
<dbReference type="Proteomes" id="UP000030651">
    <property type="component" value="Unassembled WGS sequence"/>
</dbReference>
<reference evidence="4" key="1">
    <citation type="journal article" date="2015" name="BMC Genomics">
        <title>Genomic and transcriptomic analysis of the endophytic fungus Pestalotiopsis fici reveals its lifestyle and high potential for synthesis of natural products.</title>
        <authorList>
            <person name="Wang X."/>
            <person name="Zhang X."/>
            <person name="Liu L."/>
            <person name="Xiang M."/>
            <person name="Wang W."/>
            <person name="Sun X."/>
            <person name="Che Y."/>
            <person name="Guo L."/>
            <person name="Liu G."/>
            <person name="Guo L."/>
            <person name="Wang C."/>
            <person name="Yin W.B."/>
            <person name="Stadler M."/>
            <person name="Zhang X."/>
            <person name="Liu X."/>
        </authorList>
    </citation>
    <scope>NUCLEOTIDE SEQUENCE [LARGE SCALE GENOMIC DNA]</scope>
    <source>
        <strain evidence="4">W106-1 / CGMCC3.15140</strain>
    </source>
</reference>
<dbReference type="InterPro" id="IPR036291">
    <property type="entry name" value="NAD(P)-bd_dom_sf"/>
</dbReference>
<proteinExistence type="inferred from homology"/>
<dbReference type="EMBL" id="KI912111">
    <property type="protein sequence ID" value="ETS83459.1"/>
    <property type="molecule type" value="Genomic_DNA"/>
</dbReference>
<dbReference type="PANTHER" id="PTHR43669">
    <property type="entry name" value="5-KETO-D-GLUCONATE 5-REDUCTASE"/>
    <property type="match status" value="1"/>
</dbReference>
<keyword evidence="2" id="KW-0560">Oxidoreductase</keyword>
<evidence type="ECO:0000256" key="2">
    <source>
        <dbReference type="ARBA" id="ARBA00023002"/>
    </source>
</evidence>
<dbReference type="InParanoid" id="W3XBQ7"/>
<dbReference type="HOGENOM" id="CLU_078552_0_0_1"/>
<dbReference type="eggNOG" id="ENOG502SMMV">
    <property type="taxonomic scope" value="Eukaryota"/>
</dbReference>
<dbReference type="AlphaFoldDB" id="W3XBQ7"/>
<dbReference type="SUPFAM" id="SSF51735">
    <property type="entry name" value="NAD(P)-binding Rossmann-fold domains"/>
    <property type="match status" value="1"/>
</dbReference>
<evidence type="ECO:0000313" key="3">
    <source>
        <dbReference type="EMBL" id="ETS83459.1"/>
    </source>
</evidence>
<evidence type="ECO:0000313" key="4">
    <source>
        <dbReference type="Proteomes" id="UP000030651"/>
    </source>
</evidence>